<dbReference type="InterPro" id="IPR049892">
    <property type="entry name" value="AA9"/>
</dbReference>
<feature type="domain" description="Auxiliary Activity family 9 catalytic" evidence="6">
    <location>
        <begin position="1"/>
        <end position="111"/>
    </location>
</feature>
<dbReference type="EC" id="1.14.99.56" evidence="5"/>
<evidence type="ECO:0000256" key="5">
    <source>
        <dbReference type="RuleBase" id="RU368122"/>
    </source>
</evidence>
<dbReference type="Gene3D" id="2.70.50.70">
    <property type="match status" value="1"/>
</dbReference>
<dbReference type="InterPro" id="IPR005103">
    <property type="entry name" value="AA9_LPMO"/>
</dbReference>
<dbReference type="GO" id="GO:0030248">
    <property type="term" value="F:cellulose binding"/>
    <property type="evidence" value="ECO:0007669"/>
    <property type="project" value="UniProtKB-UniRule"/>
</dbReference>
<keyword evidence="5" id="KW-0624">Polysaccharide degradation</keyword>
<dbReference type="PANTHER" id="PTHR33353:SF32">
    <property type="entry name" value="ENDO-BETA-1,4-GLUCANASE D"/>
    <property type="match status" value="1"/>
</dbReference>
<reference evidence="7 8" key="1">
    <citation type="submission" date="2015-05" db="EMBL/GenBank/DDBJ databases">
        <title>Distinctive expansion of gene families associated with plant cell wall degradation and secondary metabolism in the genomes of grapevine trunk pathogens.</title>
        <authorList>
            <person name="Lawrence D.P."/>
            <person name="Travadon R."/>
            <person name="Rolshausen P.E."/>
            <person name="Baumgartner K."/>
        </authorList>
    </citation>
    <scope>NUCLEOTIDE SEQUENCE [LARGE SCALE GENOMIC DNA]</scope>
    <source>
        <strain evidence="7">UCRPC4</strain>
    </source>
</reference>
<dbReference type="GO" id="GO:0030245">
    <property type="term" value="P:cellulose catabolic process"/>
    <property type="evidence" value="ECO:0007669"/>
    <property type="project" value="UniProtKB-UniRule"/>
</dbReference>
<evidence type="ECO:0000256" key="2">
    <source>
        <dbReference type="ARBA" id="ARBA00004613"/>
    </source>
</evidence>
<name>A0A0G2GZK6_PHACM</name>
<dbReference type="Pfam" id="PF03443">
    <property type="entry name" value="AA9"/>
    <property type="match status" value="1"/>
</dbReference>
<keyword evidence="7" id="KW-0378">Hydrolase</keyword>
<dbReference type="AlphaFoldDB" id="A0A0G2GZK6"/>
<reference evidence="7 8" key="2">
    <citation type="submission" date="2015-05" db="EMBL/GenBank/DDBJ databases">
        <authorList>
            <person name="Morales-Cruz A."/>
            <person name="Amrine K.C."/>
            <person name="Cantu D."/>
        </authorList>
    </citation>
    <scope>NUCLEOTIDE SEQUENCE [LARGE SCALE GENOMIC DNA]</scope>
    <source>
        <strain evidence="7">UCRPC4</strain>
    </source>
</reference>
<dbReference type="OrthoDB" id="5985073at2759"/>
<gene>
    <name evidence="7" type="ORF">UCRPC4_g00542</name>
</gene>
<keyword evidence="8" id="KW-1185">Reference proteome</keyword>
<comment type="domain">
    <text evidence="5">Has a modular structure: an endo-beta-1,4-glucanase catalytic module at the N-terminus, a linker rich in serines and threonines, and a C-terminal carbohydrate-binding module (CBM).</text>
</comment>
<proteinExistence type="predicted"/>
<comment type="catalytic activity">
    <reaction evidence="5">
        <text>[(1-&gt;4)-beta-D-glucosyl]n+m + reduced acceptor + O2 = 4-dehydro-beta-D-glucosyl-[(1-&gt;4)-beta-D-glucosyl]n-1 + [(1-&gt;4)-beta-D-glucosyl]m + acceptor + H2O.</text>
        <dbReference type="EC" id="1.14.99.56"/>
    </reaction>
</comment>
<evidence type="ECO:0000313" key="7">
    <source>
        <dbReference type="EMBL" id="KKY28553.1"/>
    </source>
</evidence>
<keyword evidence="4 5" id="KW-1015">Disulfide bond</keyword>
<protein>
    <recommendedName>
        <fullName evidence="5">AA9 family lytic polysaccharide monooxygenase</fullName>
        <ecNumber evidence="5">1.14.99.56</ecNumber>
    </recommendedName>
    <alternativeName>
        <fullName evidence="5">Endo-beta-1,4-glucanase</fullName>
    </alternativeName>
    <alternativeName>
        <fullName evidence="5">Glycosyl hydrolase 61 family protein</fullName>
    </alternativeName>
</protein>
<evidence type="ECO:0000259" key="6">
    <source>
        <dbReference type="Pfam" id="PF03443"/>
    </source>
</evidence>
<keyword evidence="5" id="KW-0136">Cellulose degradation</keyword>
<dbReference type="EMBL" id="LCWF01000012">
    <property type="protein sequence ID" value="KKY28553.1"/>
    <property type="molecule type" value="Genomic_DNA"/>
</dbReference>
<comment type="subcellular location">
    <subcellularLocation>
        <location evidence="2 5">Secreted</location>
    </subcellularLocation>
</comment>
<comment type="function">
    <text evidence="5">Lytic polysaccharide monooxygenase (LMPO) that depolymerizes crystalline and amorphous polysaccharides via the oxidation of scissile alpha- or beta-(1-4)-glycosidic bonds, yielding C1 and/or C4 oxidation products. Catalysis by LPMOs requires the reduction of the active-site copper from Cu(II) to Cu(I) by a reducing agent and H(2)O(2) or O(2) as a cosubstrate.</text>
</comment>
<keyword evidence="5" id="KW-0119">Carbohydrate metabolism</keyword>
<evidence type="ECO:0000256" key="3">
    <source>
        <dbReference type="ARBA" id="ARBA00022525"/>
    </source>
</evidence>
<evidence type="ECO:0000256" key="1">
    <source>
        <dbReference type="ARBA" id="ARBA00001973"/>
    </source>
</evidence>
<sequence length="288" mass="31135">MACGIDGETAVDRITPANAGSTLTFEFRSNADGSNPSAPAIDQSHKGPCSISMKKVDDPLANNTAAGDGWFRIFYESYDEDAQQWCTVKIDNNNKHLSAVVPEDIAQGYYLQFYVGCAQVFISSNGTATPPTTEIPSSLYANLSQAAMTYNLYSQPLSLPYPYYGPSVYNSSSDTDTVSTTSHVDSCSQEAKVQTKAQTETQTLGLLPSDAIAVNGNWYAVELDSYSTETGCWNASQSCWDTGETCWATQQPTGYKGCTAWNDKCQSINDQCNDGDYVGPKNAGSWIT</sequence>
<dbReference type="PANTHER" id="PTHR33353">
    <property type="entry name" value="PUTATIVE (AFU_ORTHOLOGUE AFUA_1G12560)-RELATED"/>
    <property type="match status" value="1"/>
</dbReference>
<dbReference type="GO" id="GO:0005576">
    <property type="term" value="C:extracellular region"/>
    <property type="evidence" value="ECO:0007669"/>
    <property type="project" value="UniProtKB-SubCell"/>
</dbReference>
<keyword evidence="3 5" id="KW-0964">Secreted</keyword>
<comment type="caution">
    <text evidence="7">The sequence shown here is derived from an EMBL/GenBank/DDBJ whole genome shotgun (WGS) entry which is preliminary data.</text>
</comment>
<comment type="cofactor">
    <cofactor evidence="1">
        <name>Cu(2+)</name>
        <dbReference type="ChEBI" id="CHEBI:29036"/>
    </cofactor>
</comment>
<dbReference type="Proteomes" id="UP000053317">
    <property type="component" value="Unassembled WGS sequence"/>
</dbReference>
<accession>A0A0G2GZK6</accession>
<evidence type="ECO:0000313" key="8">
    <source>
        <dbReference type="Proteomes" id="UP000053317"/>
    </source>
</evidence>
<dbReference type="GO" id="GO:0008810">
    <property type="term" value="F:cellulase activity"/>
    <property type="evidence" value="ECO:0007669"/>
    <property type="project" value="UniProtKB-UniRule"/>
</dbReference>
<organism evidence="7 8">
    <name type="scientific">Phaeomoniella chlamydospora</name>
    <name type="common">Phaeoacremonium chlamydosporum</name>
    <dbReference type="NCBI Taxonomy" id="158046"/>
    <lineage>
        <taxon>Eukaryota</taxon>
        <taxon>Fungi</taxon>
        <taxon>Dikarya</taxon>
        <taxon>Ascomycota</taxon>
        <taxon>Pezizomycotina</taxon>
        <taxon>Eurotiomycetes</taxon>
        <taxon>Chaetothyriomycetidae</taxon>
        <taxon>Phaeomoniellales</taxon>
        <taxon>Phaeomoniellaceae</taxon>
        <taxon>Phaeomoniella</taxon>
    </lineage>
</organism>
<evidence type="ECO:0000256" key="4">
    <source>
        <dbReference type="ARBA" id="ARBA00023157"/>
    </source>
</evidence>